<dbReference type="GO" id="GO:0000785">
    <property type="term" value="C:chromatin"/>
    <property type="evidence" value="ECO:0007669"/>
    <property type="project" value="TreeGrafter"/>
</dbReference>
<dbReference type="GeneID" id="108851147"/>
<dbReference type="PANTHER" id="PTHR12663">
    <property type="entry name" value="ANDROGEN INDUCED INHIBITOR OF PROLIFERATION AS3 / PDS5-RELATED"/>
    <property type="match status" value="1"/>
</dbReference>
<dbReference type="GO" id="GO:0005634">
    <property type="term" value="C:nucleus"/>
    <property type="evidence" value="ECO:0007669"/>
    <property type="project" value="UniProtKB-SubCell"/>
</dbReference>
<evidence type="ECO:0000313" key="7">
    <source>
        <dbReference type="RefSeq" id="XP_056850987.1"/>
    </source>
</evidence>
<evidence type="ECO:0000256" key="2">
    <source>
        <dbReference type="ARBA" id="ARBA00022763"/>
    </source>
</evidence>
<dbReference type="OrthoDB" id="200660at2759"/>
<dbReference type="GO" id="GO:0006281">
    <property type="term" value="P:DNA repair"/>
    <property type="evidence" value="ECO:0007669"/>
    <property type="project" value="UniProtKB-KW"/>
</dbReference>
<feature type="compositionally biased region" description="Basic and acidic residues" evidence="5">
    <location>
        <begin position="137"/>
        <end position="149"/>
    </location>
</feature>
<dbReference type="AlphaFoldDB" id="A0A9W3CHJ9"/>
<evidence type="ECO:0000256" key="3">
    <source>
        <dbReference type="ARBA" id="ARBA00023204"/>
    </source>
</evidence>
<comment type="subcellular location">
    <subcellularLocation>
        <location evidence="1">Nucleus</location>
    </subcellularLocation>
</comment>
<evidence type="ECO:0000256" key="5">
    <source>
        <dbReference type="SAM" id="MobiDB-lite"/>
    </source>
</evidence>
<keyword evidence="6" id="KW-1185">Reference proteome</keyword>
<gene>
    <name evidence="7" type="primary">LOC108851147</name>
</gene>
<evidence type="ECO:0000313" key="6">
    <source>
        <dbReference type="Proteomes" id="UP000504610"/>
    </source>
</evidence>
<name>A0A9W3CHJ9_RAPSA</name>
<reference evidence="6" key="1">
    <citation type="journal article" date="2019" name="Database">
        <title>The radish genome database (RadishGD): an integrated information resource for radish genomics.</title>
        <authorList>
            <person name="Yu H.J."/>
            <person name="Baek S."/>
            <person name="Lee Y.J."/>
            <person name="Cho A."/>
            <person name="Mun J.H."/>
        </authorList>
    </citation>
    <scope>NUCLEOTIDE SEQUENCE [LARGE SCALE GENOMIC DNA]</scope>
    <source>
        <strain evidence="6">cv. WK10039</strain>
    </source>
</reference>
<keyword evidence="3" id="KW-0234">DNA repair</keyword>
<keyword evidence="4" id="KW-0539">Nucleus</keyword>
<feature type="region of interest" description="Disordered" evidence="5">
    <location>
        <begin position="126"/>
        <end position="157"/>
    </location>
</feature>
<evidence type="ECO:0000256" key="1">
    <source>
        <dbReference type="ARBA" id="ARBA00004123"/>
    </source>
</evidence>
<proteinExistence type="predicted"/>
<keyword evidence="2" id="KW-0227">DNA damage</keyword>
<feature type="region of interest" description="Disordered" evidence="5">
    <location>
        <begin position="177"/>
        <end position="208"/>
    </location>
</feature>
<feature type="compositionally biased region" description="Basic residues" evidence="5">
    <location>
        <begin position="183"/>
        <end position="208"/>
    </location>
</feature>
<dbReference type="Proteomes" id="UP000504610">
    <property type="component" value="Chromosome 9"/>
</dbReference>
<dbReference type="RefSeq" id="XP_056850987.1">
    <property type="nucleotide sequence ID" value="XM_056995007.1"/>
</dbReference>
<dbReference type="KEGG" id="rsz:108851147"/>
<accession>A0A9W3CHJ9</accession>
<sequence length="208" mass="23905">MTLRRLRRRELTTPTTRIEDTNVRRDLVLIATLRSSRLIFTTPEKRSLIVKSTVGEVSFREPETSGDSKGIESLKLKLLSVVSGLNRGLVVDSYDSAKKKHLVIYDDGDQEILNLKTQKWHFLDESETEGEEAADQTGHEKEASTEPRERKLRLASNRREKRVVELVPASLKLLLLPSPARSPRMRKQRANQRIRKKLAEKRRIALKS</sequence>
<dbReference type="GO" id="GO:0007064">
    <property type="term" value="P:mitotic sister chromatid cohesion"/>
    <property type="evidence" value="ECO:0007669"/>
    <property type="project" value="InterPro"/>
</dbReference>
<protein>
    <submittedName>
        <fullName evidence="7">Sister chromatid cohesion protein PDS5 homolog D-like</fullName>
    </submittedName>
</protein>
<organism evidence="6 7">
    <name type="scientific">Raphanus sativus</name>
    <name type="common">Radish</name>
    <name type="synonym">Raphanus raphanistrum var. sativus</name>
    <dbReference type="NCBI Taxonomy" id="3726"/>
    <lineage>
        <taxon>Eukaryota</taxon>
        <taxon>Viridiplantae</taxon>
        <taxon>Streptophyta</taxon>
        <taxon>Embryophyta</taxon>
        <taxon>Tracheophyta</taxon>
        <taxon>Spermatophyta</taxon>
        <taxon>Magnoliopsida</taxon>
        <taxon>eudicotyledons</taxon>
        <taxon>Gunneridae</taxon>
        <taxon>Pentapetalae</taxon>
        <taxon>rosids</taxon>
        <taxon>malvids</taxon>
        <taxon>Brassicales</taxon>
        <taxon>Brassicaceae</taxon>
        <taxon>Brassiceae</taxon>
        <taxon>Raphanus</taxon>
    </lineage>
</organism>
<evidence type="ECO:0000256" key="4">
    <source>
        <dbReference type="ARBA" id="ARBA00023242"/>
    </source>
</evidence>
<dbReference type="InterPro" id="IPR039776">
    <property type="entry name" value="Pds5"/>
</dbReference>
<reference evidence="7" key="2">
    <citation type="submission" date="2025-08" db="UniProtKB">
        <authorList>
            <consortium name="RefSeq"/>
        </authorList>
    </citation>
    <scope>IDENTIFICATION</scope>
    <source>
        <tissue evidence="7">Leaf</tissue>
    </source>
</reference>
<dbReference type="PANTHER" id="PTHR12663:SF3">
    <property type="entry name" value="SISTER CHROMATID COHESION PROTEIN PDS5 HOMOLOG C"/>
    <property type="match status" value="1"/>
</dbReference>